<evidence type="ECO:0000313" key="3">
    <source>
        <dbReference type="EMBL" id="MBB4938088.1"/>
    </source>
</evidence>
<dbReference type="EMBL" id="JACHJU010000001">
    <property type="protein sequence ID" value="MBB4938088.1"/>
    <property type="molecule type" value="Genomic_DNA"/>
</dbReference>
<keyword evidence="2" id="KW-1133">Transmembrane helix</keyword>
<feature type="compositionally biased region" description="Gly residues" evidence="1">
    <location>
        <begin position="16"/>
        <end position="25"/>
    </location>
</feature>
<feature type="compositionally biased region" description="Pro residues" evidence="1">
    <location>
        <begin position="145"/>
        <end position="164"/>
    </location>
</feature>
<comment type="caution">
    <text evidence="3">The sequence shown here is derived from an EMBL/GenBank/DDBJ whole genome shotgun (WGS) entry which is preliminary data.</text>
</comment>
<protein>
    <recommendedName>
        <fullName evidence="5">DUF4190 domain-containing protein</fullName>
    </recommendedName>
</protein>
<dbReference type="AlphaFoldDB" id="A0A7W7RTU3"/>
<accession>A0A7W7RTU3</accession>
<feature type="compositionally biased region" description="Pro residues" evidence="1">
    <location>
        <begin position="115"/>
        <end position="131"/>
    </location>
</feature>
<evidence type="ECO:0000256" key="2">
    <source>
        <dbReference type="SAM" id="Phobius"/>
    </source>
</evidence>
<organism evidence="3 4">
    <name type="scientific">Streptosporangium album</name>
    <dbReference type="NCBI Taxonomy" id="47479"/>
    <lineage>
        <taxon>Bacteria</taxon>
        <taxon>Bacillati</taxon>
        <taxon>Actinomycetota</taxon>
        <taxon>Actinomycetes</taxon>
        <taxon>Streptosporangiales</taxon>
        <taxon>Streptosporangiaceae</taxon>
        <taxon>Streptosporangium</taxon>
    </lineage>
</organism>
<dbReference type="RefSeq" id="WP_184754350.1">
    <property type="nucleotide sequence ID" value="NZ_BAABEK010000018.1"/>
</dbReference>
<sequence>MPTAPEVPRPVQADPGGTGSGGADQGGTARDGTDASPPPYPIPGAPPPAYPGWESASDTPAPPGGPYGGPAPGAHRGPAGDDFSTGNPPGTSPYGPYGSVPPSGAPAGAPAGPSQQPPPYAASPGGPPYPPQGNLAYPSGQPYQGQPPPYPGYPGGTPYPPPPGSDWSRRQGGGLGTTALVLGIVSLFLLVVCGLGVLTAIAGLIVGIVAVVKNSNRGRAWVGIVLSALTLIIAAVLLSWLYSRIGDCAGLPAELQQRCIEQRLGVQIQSNP</sequence>
<feature type="transmembrane region" description="Helical" evidence="2">
    <location>
        <begin position="218"/>
        <end position="242"/>
    </location>
</feature>
<keyword evidence="2" id="KW-0472">Membrane</keyword>
<keyword evidence="4" id="KW-1185">Reference proteome</keyword>
<evidence type="ECO:0000313" key="4">
    <source>
        <dbReference type="Proteomes" id="UP000534286"/>
    </source>
</evidence>
<gene>
    <name evidence="3" type="ORF">FHR32_002393</name>
</gene>
<feature type="compositionally biased region" description="Low complexity" evidence="1">
    <location>
        <begin position="88"/>
        <end position="114"/>
    </location>
</feature>
<dbReference type="Proteomes" id="UP000534286">
    <property type="component" value="Unassembled WGS sequence"/>
</dbReference>
<feature type="compositionally biased region" description="Pro residues" evidence="1">
    <location>
        <begin position="36"/>
        <end position="50"/>
    </location>
</feature>
<feature type="region of interest" description="Disordered" evidence="1">
    <location>
        <begin position="1"/>
        <end position="171"/>
    </location>
</feature>
<name>A0A7W7RTU3_9ACTN</name>
<proteinExistence type="predicted"/>
<keyword evidence="2" id="KW-0812">Transmembrane</keyword>
<feature type="transmembrane region" description="Helical" evidence="2">
    <location>
        <begin position="179"/>
        <end position="212"/>
    </location>
</feature>
<reference evidence="3 4" key="1">
    <citation type="submission" date="2020-08" db="EMBL/GenBank/DDBJ databases">
        <title>Sequencing the genomes of 1000 actinobacteria strains.</title>
        <authorList>
            <person name="Klenk H.-P."/>
        </authorList>
    </citation>
    <scope>NUCLEOTIDE SEQUENCE [LARGE SCALE GENOMIC DNA]</scope>
    <source>
        <strain evidence="3 4">DSM 43023</strain>
    </source>
</reference>
<evidence type="ECO:0008006" key="5">
    <source>
        <dbReference type="Google" id="ProtNLM"/>
    </source>
</evidence>
<evidence type="ECO:0000256" key="1">
    <source>
        <dbReference type="SAM" id="MobiDB-lite"/>
    </source>
</evidence>